<accession>A0A381RD49</accession>
<evidence type="ECO:0000256" key="2">
    <source>
        <dbReference type="ARBA" id="ARBA00012897"/>
    </source>
</evidence>
<evidence type="ECO:0000256" key="1">
    <source>
        <dbReference type="ARBA" id="ARBA00005689"/>
    </source>
</evidence>
<evidence type="ECO:0000256" key="3">
    <source>
        <dbReference type="ARBA" id="ARBA00023002"/>
    </source>
</evidence>
<dbReference type="GO" id="GO:0000286">
    <property type="term" value="F:alanine dehydrogenase activity"/>
    <property type="evidence" value="ECO:0007669"/>
    <property type="project" value="UniProtKB-EC"/>
</dbReference>
<comment type="similarity">
    <text evidence="1">Belongs to the AlaDH/PNT family.</text>
</comment>
<dbReference type="EMBL" id="UINC01001832">
    <property type="protein sequence ID" value="SUZ89682.1"/>
    <property type="molecule type" value="Genomic_DNA"/>
</dbReference>
<protein>
    <recommendedName>
        <fullName evidence="2">alanine dehydrogenase</fullName>
        <ecNumber evidence="2">1.4.1.1</ecNumber>
    </recommendedName>
</protein>
<dbReference type="GO" id="GO:0042853">
    <property type="term" value="P:L-alanine catabolic process"/>
    <property type="evidence" value="ECO:0007669"/>
    <property type="project" value="InterPro"/>
</dbReference>
<evidence type="ECO:0000313" key="6">
    <source>
        <dbReference type="EMBL" id="SUZ89682.1"/>
    </source>
</evidence>
<evidence type="ECO:0000259" key="5">
    <source>
        <dbReference type="SMART" id="SM01003"/>
    </source>
</evidence>
<sequence length="366" mass="38593">MIIGLPKETKDQELRVGITPAGVNTLIKSGNRVLVQKNAGVGSGISDDSYIQVGAELVKTPETLFSSSDLIVKVKEFQIHECELLRPGLTTFSFLSLGINPKLAQALMQSEVTAIAYETIELKDGSLPILKPMSALTGRLAIDVATHYLKSPQGGSGKLLSGISGAEPVRVVIIGAGVAGFHAAELALNMGAKVTVLSRGGKRLEELKQGLNNHSELEVAEASNLKIAESVELADVVIGAIRDTGGSVPKLVSRSMVRSMQKGSVIIDACIDQGGCIETSRETTLSSPIYVDEGVIHYCIRNMPGAVPRTATESLVNATLPYIELMAEKGIQAALAFDDALTLGINVEGGKIVQSAVAKTLGFEFQ</sequence>
<evidence type="ECO:0000259" key="4">
    <source>
        <dbReference type="SMART" id="SM01002"/>
    </source>
</evidence>
<reference evidence="6" key="1">
    <citation type="submission" date="2018-05" db="EMBL/GenBank/DDBJ databases">
        <authorList>
            <person name="Lanie J.A."/>
            <person name="Ng W.-L."/>
            <person name="Kazmierczak K.M."/>
            <person name="Andrzejewski T.M."/>
            <person name="Davidsen T.M."/>
            <person name="Wayne K.J."/>
            <person name="Tettelin H."/>
            <person name="Glass J.I."/>
            <person name="Rusch D."/>
            <person name="Podicherti R."/>
            <person name="Tsui H.-C.T."/>
            <person name="Winkler M.E."/>
        </authorList>
    </citation>
    <scope>NUCLEOTIDE SEQUENCE</scope>
</reference>
<dbReference type="GO" id="GO:0005886">
    <property type="term" value="C:plasma membrane"/>
    <property type="evidence" value="ECO:0007669"/>
    <property type="project" value="TreeGrafter"/>
</dbReference>
<dbReference type="SMART" id="SM01003">
    <property type="entry name" value="AlaDh_PNT_N"/>
    <property type="match status" value="1"/>
</dbReference>
<keyword evidence="3" id="KW-0560">Oxidoreductase</keyword>
<dbReference type="InterPro" id="IPR007698">
    <property type="entry name" value="AlaDH/PNT_NAD(H)-bd"/>
</dbReference>
<dbReference type="InterPro" id="IPR008141">
    <property type="entry name" value="Ala_DH"/>
</dbReference>
<proteinExistence type="inferred from homology"/>
<dbReference type="Gene3D" id="3.40.50.720">
    <property type="entry name" value="NAD(P)-binding Rossmann-like Domain"/>
    <property type="match status" value="2"/>
</dbReference>
<dbReference type="InterPro" id="IPR036291">
    <property type="entry name" value="NAD(P)-bd_dom_sf"/>
</dbReference>
<dbReference type="PANTHER" id="PTHR42795">
    <property type="entry name" value="ALANINE DEHYDROGENASE"/>
    <property type="match status" value="1"/>
</dbReference>
<feature type="domain" description="Alanine dehydrogenase/pyridine nucleotide transhydrogenase N-terminal" evidence="5">
    <location>
        <begin position="4"/>
        <end position="137"/>
    </location>
</feature>
<dbReference type="SUPFAM" id="SSF52283">
    <property type="entry name" value="Formate/glycerate dehydrogenase catalytic domain-like"/>
    <property type="match status" value="1"/>
</dbReference>
<dbReference type="Pfam" id="PF05222">
    <property type="entry name" value="AlaDh_PNT_N"/>
    <property type="match status" value="1"/>
</dbReference>
<dbReference type="Pfam" id="PF01262">
    <property type="entry name" value="AlaDh_PNT_C"/>
    <property type="match status" value="1"/>
</dbReference>
<dbReference type="CDD" id="cd05305">
    <property type="entry name" value="L-AlaDH"/>
    <property type="match status" value="1"/>
</dbReference>
<name>A0A381RD49_9ZZZZ</name>
<dbReference type="PIRSF" id="PIRSF000183">
    <property type="entry name" value="Alanine_dh"/>
    <property type="match status" value="1"/>
</dbReference>
<dbReference type="InterPro" id="IPR007886">
    <property type="entry name" value="AlaDH/PNT_N"/>
</dbReference>
<dbReference type="SUPFAM" id="SSF51735">
    <property type="entry name" value="NAD(P)-binding Rossmann-fold domains"/>
    <property type="match status" value="1"/>
</dbReference>
<gene>
    <name evidence="6" type="ORF">METZ01_LOCUS42536</name>
</gene>
<dbReference type="NCBIfam" id="TIGR00518">
    <property type="entry name" value="alaDH"/>
    <property type="match status" value="1"/>
</dbReference>
<dbReference type="SMART" id="SM01002">
    <property type="entry name" value="AlaDh_PNT_C"/>
    <property type="match status" value="1"/>
</dbReference>
<feature type="domain" description="Alanine dehydrogenase/pyridine nucleotide transhydrogenase NAD(H)-binding" evidence="4">
    <location>
        <begin position="149"/>
        <end position="299"/>
    </location>
</feature>
<dbReference type="EC" id="1.4.1.1" evidence="2"/>
<organism evidence="6">
    <name type="scientific">marine metagenome</name>
    <dbReference type="NCBI Taxonomy" id="408172"/>
    <lineage>
        <taxon>unclassified sequences</taxon>
        <taxon>metagenomes</taxon>
        <taxon>ecological metagenomes</taxon>
    </lineage>
</organism>
<dbReference type="AlphaFoldDB" id="A0A381RD49"/>
<dbReference type="PANTHER" id="PTHR42795:SF1">
    <property type="entry name" value="ALANINE DEHYDROGENASE"/>
    <property type="match status" value="1"/>
</dbReference>